<dbReference type="AlphaFoldDB" id="A0A318RVE5"/>
<evidence type="ECO:0000256" key="2">
    <source>
        <dbReference type="ARBA" id="ARBA00022448"/>
    </source>
</evidence>
<accession>A0A318RVE5</accession>
<dbReference type="RefSeq" id="WP_110467472.1">
    <property type="nucleotide sequence ID" value="NZ_QJSP01000001.1"/>
</dbReference>
<evidence type="ECO:0000259" key="5">
    <source>
        <dbReference type="PROSITE" id="PS50893"/>
    </source>
</evidence>
<dbReference type="PROSITE" id="PS00211">
    <property type="entry name" value="ABC_TRANSPORTER_1"/>
    <property type="match status" value="1"/>
</dbReference>
<proteinExistence type="inferred from homology"/>
<dbReference type="PROSITE" id="PS50893">
    <property type="entry name" value="ABC_TRANSPORTER_2"/>
    <property type="match status" value="1"/>
</dbReference>
<protein>
    <submittedName>
        <fullName evidence="6">Biotin transport system ATP-binding protein</fullName>
    </submittedName>
</protein>
<keyword evidence="3" id="KW-0547">Nucleotide-binding</keyword>
<dbReference type="Gene3D" id="3.40.50.300">
    <property type="entry name" value="P-loop containing nucleotide triphosphate hydrolases"/>
    <property type="match status" value="1"/>
</dbReference>
<evidence type="ECO:0000313" key="6">
    <source>
        <dbReference type="EMBL" id="PYE20692.1"/>
    </source>
</evidence>
<dbReference type="SUPFAM" id="SSF52540">
    <property type="entry name" value="P-loop containing nucleoside triphosphate hydrolases"/>
    <property type="match status" value="1"/>
</dbReference>
<evidence type="ECO:0000256" key="3">
    <source>
        <dbReference type="ARBA" id="ARBA00022741"/>
    </source>
</evidence>
<comment type="similarity">
    <text evidence="1">Belongs to the ABC transporter superfamily.</text>
</comment>
<dbReference type="InterPro" id="IPR003593">
    <property type="entry name" value="AAA+_ATPase"/>
</dbReference>
<keyword evidence="2" id="KW-0813">Transport</keyword>
<dbReference type="InterPro" id="IPR050095">
    <property type="entry name" value="ECF_ABC_transporter_ATP-bd"/>
</dbReference>
<dbReference type="GO" id="GO:0016887">
    <property type="term" value="F:ATP hydrolysis activity"/>
    <property type="evidence" value="ECO:0007669"/>
    <property type="project" value="InterPro"/>
</dbReference>
<dbReference type="GO" id="GO:0005524">
    <property type="term" value="F:ATP binding"/>
    <property type="evidence" value="ECO:0007669"/>
    <property type="project" value="UniProtKB-KW"/>
</dbReference>
<keyword evidence="4 6" id="KW-0067">ATP-binding</keyword>
<dbReference type="CDD" id="cd03225">
    <property type="entry name" value="ABC_cobalt_CbiO_domain1"/>
    <property type="match status" value="1"/>
</dbReference>
<evidence type="ECO:0000256" key="4">
    <source>
        <dbReference type="ARBA" id="ARBA00022840"/>
    </source>
</evidence>
<dbReference type="InterPro" id="IPR003439">
    <property type="entry name" value="ABC_transporter-like_ATP-bd"/>
</dbReference>
<sequence length="232" mass="25419">MTDERSQSGVVFEGVGHAFGDRTVVRDVSLTLTERRIGIVGSNGSGKSTLARMVNGLVIPDRGSVWVNGVSTRRRAREVRKIVGFVFTDPDRQIIMPTVAEDVELSLSRTALSRAEREHRVAQTLERFGLHEHADHPAHRLSGGQKQLLALASVLVTDPAVIVADEPTTLLDLRNTTMLRDTFATIDKQLIVVSHDLELLSDFDRVIVIDDGAVHCDGPPGHAIAAYRELMS</sequence>
<organism evidence="6 7">
    <name type="scientific">Williamsia limnetica</name>
    <dbReference type="NCBI Taxonomy" id="882452"/>
    <lineage>
        <taxon>Bacteria</taxon>
        <taxon>Bacillati</taxon>
        <taxon>Actinomycetota</taxon>
        <taxon>Actinomycetes</taxon>
        <taxon>Mycobacteriales</taxon>
        <taxon>Nocardiaceae</taxon>
        <taxon>Williamsia</taxon>
    </lineage>
</organism>
<reference evidence="6 7" key="1">
    <citation type="submission" date="2018-06" db="EMBL/GenBank/DDBJ databases">
        <title>Genomic Encyclopedia of Type Strains, Phase IV (KMG-IV): sequencing the most valuable type-strain genomes for metagenomic binning, comparative biology and taxonomic classification.</title>
        <authorList>
            <person name="Goeker M."/>
        </authorList>
    </citation>
    <scope>NUCLEOTIDE SEQUENCE [LARGE SCALE GENOMIC DNA]</scope>
    <source>
        <strain evidence="6 7">DSM 45521</strain>
    </source>
</reference>
<feature type="domain" description="ABC transporter" evidence="5">
    <location>
        <begin position="10"/>
        <end position="230"/>
    </location>
</feature>
<name>A0A318RVE5_WILLI</name>
<dbReference type="GO" id="GO:0043190">
    <property type="term" value="C:ATP-binding cassette (ABC) transporter complex"/>
    <property type="evidence" value="ECO:0007669"/>
    <property type="project" value="TreeGrafter"/>
</dbReference>
<dbReference type="EMBL" id="QJSP01000001">
    <property type="protein sequence ID" value="PYE20692.1"/>
    <property type="molecule type" value="Genomic_DNA"/>
</dbReference>
<dbReference type="InterPro" id="IPR027417">
    <property type="entry name" value="P-loop_NTPase"/>
</dbReference>
<evidence type="ECO:0000313" key="7">
    <source>
        <dbReference type="Proteomes" id="UP000247591"/>
    </source>
</evidence>
<dbReference type="Proteomes" id="UP000247591">
    <property type="component" value="Unassembled WGS sequence"/>
</dbReference>
<dbReference type="InterPro" id="IPR015856">
    <property type="entry name" value="ABC_transpr_CbiO/EcfA_su"/>
</dbReference>
<comment type="caution">
    <text evidence="6">The sequence shown here is derived from an EMBL/GenBank/DDBJ whole genome shotgun (WGS) entry which is preliminary data.</text>
</comment>
<dbReference type="PANTHER" id="PTHR43553">
    <property type="entry name" value="HEAVY METAL TRANSPORTER"/>
    <property type="match status" value="1"/>
</dbReference>
<dbReference type="SMART" id="SM00382">
    <property type="entry name" value="AAA"/>
    <property type="match status" value="1"/>
</dbReference>
<dbReference type="Pfam" id="PF00005">
    <property type="entry name" value="ABC_tran"/>
    <property type="match status" value="1"/>
</dbReference>
<keyword evidence="7" id="KW-1185">Reference proteome</keyword>
<dbReference type="GO" id="GO:0042626">
    <property type="term" value="F:ATPase-coupled transmembrane transporter activity"/>
    <property type="evidence" value="ECO:0007669"/>
    <property type="project" value="TreeGrafter"/>
</dbReference>
<dbReference type="PANTHER" id="PTHR43553:SF24">
    <property type="entry name" value="ENERGY-COUPLING FACTOR TRANSPORTER ATP-BINDING PROTEIN ECFA1"/>
    <property type="match status" value="1"/>
</dbReference>
<dbReference type="InterPro" id="IPR017871">
    <property type="entry name" value="ABC_transporter-like_CS"/>
</dbReference>
<dbReference type="OrthoDB" id="9806471at2"/>
<gene>
    <name evidence="6" type="ORF">DFR67_10181</name>
</gene>
<evidence type="ECO:0000256" key="1">
    <source>
        <dbReference type="ARBA" id="ARBA00005417"/>
    </source>
</evidence>